<evidence type="ECO:0000313" key="2">
    <source>
        <dbReference type="EMBL" id="KAA8545807.1"/>
    </source>
</evidence>
<dbReference type="OrthoDB" id="10253878at2759"/>
<keyword evidence="3" id="KW-1185">Reference proteome</keyword>
<reference evidence="2 3" key="1">
    <citation type="submission" date="2019-09" db="EMBL/GenBank/DDBJ databases">
        <title>A chromosome-level genome assembly of the Chinese tupelo Nyssa sinensis.</title>
        <authorList>
            <person name="Yang X."/>
            <person name="Kang M."/>
            <person name="Yang Y."/>
            <person name="Xiong H."/>
            <person name="Wang M."/>
            <person name="Zhang Z."/>
            <person name="Wang Z."/>
            <person name="Wu H."/>
            <person name="Ma T."/>
            <person name="Liu J."/>
            <person name="Xi Z."/>
        </authorList>
    </citation>
    <scope>NUCLEOTIDE SEQUENCE [LARGE SCALE GENOMIC DNA]</scope>
    <source>
        <strain evidence="2">J267</strain>
        <tissue evidence="2">Leaf</tissue>
    </source>
</reference>
<name>A0A5J5BVJ6_9ASTE</name>
<organism evidence="2 3">
    <name type="scientific">Nyssa sinensis</name>
    <dbReference type="NCBI Taxonomy" id="561372"/>
    <lineage>
        <taxon>Eukaryota</taxon>
        <taxon>Viridiplantae</taxon>
        <taxon>Streptophyta</taxon>
        <taxon>Embryophyta</taxon>
        <taxon>Tracheophyta</taxon>
        <taxon>Spermatophyta</taxon>
        <taxon>Magnoliopsida</taxon>
        <taxon>eudicotyledons</taxon>
        <taxon>Gunneridae</taxon>
        <taxon>Pentapetalae</taxon>
        <taxon>asterids</taxon>
        <taxon>Cornales</taxon>
        <taxon>Nyssaceae</taxon>
        <taxon>Nyssa</taxon>
    </lineage>
</organism>
<dbReference type="GO" id="GO:0005829">
    <property type="term" value="C:cytosol"/>
    <property type="evidence" value="ECO:0007669"/>
    <property type="project" value="TreeGrafter"/>
</dbReference>
<comment type="similarity">
    <text evidence="1">Belongs to the TIP41 family.</text>
</comment>
<gene>
    <name evidence="2" type="ORF">F0562_020742</name>
</gene>
<dbReference type="Pfam" id="PF04176">
    <property type="entry name" value="TIP41"/>
    <property type="match status" value="1"/>
</dbReference>
<proteinExistence type="inferred from homology"/>
<protein>
    <submittedName>
        <fullName evidence="2">Uncharacterized protein</fullName>
    </submittedName>
</protein>
<dbReference type="Proteomes" id="UP000325577">
    <property type="component" value="Linkage Group LG10"/>
</dbReference>
<evidence type="ECO:0000256" key="1">
    <source>
        <dbReference type="ARBA" id="ARBA00006658"/>
    </source>
</evidence>
<dbReference type="GO" id="GO:0031929">
    <property type="term" value="P:TOR signaling"/>
    <property type="evidence" value="ECO:0007669"/>
    <property type="project" value="TreeGrafter"/>
</dbReference>
<dbReference type="AlphaFoldDB" id="A0A5J5BVJ6"/>
<evidence type="ECO:0000313" key="3">
    <source>
        <dbReference type="Proteomes" id="UP000325577"/>
    </source>
</evidence>
<dbReference type="EMBL" id="CM018033">
    <property type="protein sequence ID" value="KAA8545807.1"/>
    <property type="molecule type" value="Genomic_DNA"/>
</dbReference>
<dbReference type="InterPro" id="IPR007303">
    <property type="entry name" value="TIP41-like"/>
</dbReference>
<dbReference type="InterPro" id="IPR051330">
    <property type="entry name" value="Phosphatase_reg/MetRdx"/>
</dbReference>
<accession>A0A5J5BVJ6</accession>
<sequence>MEVQEQPFQQVILDYDYTFTTPYCGSETVEINAEKHGRGATSGDCCSIYWEDCKEQIDLVTLASKEPVLFYDELRVAGVLMRLRDTPLSAKGHPSDSAAYSDPSIISQRLPIIMHKNQKLKVPGNLGRNEEFQRGADYSRRFKSSFCGSNGCSDGCGSNRKLPGHFKSTASSSVCGAHANPNPVFASLNLATVVVPPLLGLCTSEWGRTPSDRTMEVLMGIPIIVIIL</sequence>
<dbReference type="PANTHER" id="PTHR21021">
    <property type="entry name" value="GAF/PUTATIVE CYTOSKELETAL PROTEIN"/>
    <property type="match status" value="1"/>
</dbReference>
<dbReference type="PANTHER" id="PTHR21021:SF16">
    <property type="entry name" value="TIP41-LIKE PROTEIN"/>
    <property type="match status" value="1"/>
</dbReference>